<dbReference type="PROSITE" id="PS00373">
    <property type="entry name" value="GART"/>
    <property type="match status" value="1"/>
</dbReference>
<dbReference type="UniPathway" id="UPA00074">
    <property type="reaction ID" value="UER00126"/>
</dbReference>
<dbReference type="PANTHER" id="PTHR43369:SF2">
    <property type="entry name" value="PHOSPHORIBOSYLGLYCINAMIDE FORMYLTRANSFERASE"/>
    <property type="match status" value="1"/>
</dbReference>
<dbReference type="Proteomes" id="UP000230282">
    <property type="component" value="Unassembled WGS sequence"/>
</dbReference>
<dbReference type="GO" id="GO:0005829">
    <property type="term" value="C:cytosol"/>
    <property type="evidence" value="ECO:0007669"/>
    <property type="project" value="TreeGrafter"/>
</dbReference>
<comment type="caution">
    <text evidence="8">The sequence shown here is derived from an EMBL/GenBank/DDBJ whole genome shotgun (WGS) entry which is preliminary data.</text>
</comment>
<accession>A0A2M8RVM3</accession>
<protein>
    <recommendedName>
        <fullName evidence="6">Phosphoribosylglycinamide formyltransferase</fullName>
        <ecNumber evidence="6">2.1.2.2</ecNumber>
    </recommendedName>
    <alternativeName>
        <fullName evidence="6">5'-phosphoribosylglycinamide transformylase</fullName>
    </alternativeName>
    <alternativeName>
        <fullName evidence="6">GAR transformylase</fullName>
        <shortName evidence="6">GART</shortName>
    </alternativeName>
</protein>
<proteinExistence type="inferred from homology"/>
<feature type="binding site" evidence="6">
    <location>
        <position position="107"/>
    </location>
    <ligand>
        <name>(6R)-10-formyltetrahydrofolate</name>
        <dbReference type="ChEBI" id="CHEBI:195366"/>
    </ligand>
</feature>
<dbReference type="GO" id="GO:0006189">
    <property type="term" value="P:'de novo' IMP biosynthetic process"/>
    <property type="evidence" value="ECO:0007669"/>
    <property type="project" value="UniProtKB-UniRule"/>
</dbReference>
<keyword evidence="2 6" id="KW-0808">Transferase</keyword>
<comment type="caution">
    <text evidence="6">Lacks conserved residue(s) required for the propagation of feature annotation.</text>
</comment>
<dbReference type="Pfam" id="PF00551">
    <property type="entry name" value="Formyl_trans_N"/>
    <property type="match status" value="1"/>
</dbReference>
<dbReference type="SUPFAM" id="SSF53328">
    <property type="entry name" value="Formyltransferase"/>
    <property type="match status" value="1"/>
</dbReference>
<evidence type="ECO:0000256" key="4">
    <source>
        <dbReference type="ARBA" id="ARBA00038440"/>
    </source>
</evidence>
<evidence type="ECO:0000313" key="9">
    <source>
        <dbReference type="Proteomes" id="UP000230282"/>
    </source>
</evidence>
<dbReference type="InterPro" id="IPR002376">
    <property type="entry name" value="Formyl_transf_N"/>
</dbReference>
<evidence type="ECO:0000256" key="2">
    <source>
        <dbReference type="ARBA" id="ARBA00022679"/>
    </source>
</evidence>
<dbReference type="NCBIfam" id="TIGR00639">
    <property type="entry name" value="PurN"/>
    <property type="match status" value="1"/>
</dbReference>
<gene>
    <name evidence="6" type="primary">purN</name>
    <name evidence="8" type="ORF">CVP04_06125</name>
</gene>
<evidence type="ECO:0000256" key="6">
    <source>
        <dbReference type="HAMAP-Rule" id="MF_01930"/>
    </source>
</evidence>
<organism evidence="8 9">
    <name type="scientific">Caviibacterium pharyngocola</name>
    <dbReference type="NCBI Taxonomy" id="28159"/>
    <lineage>
        <taxon>Bacteria</taxon>
        <taxon>Pseudomonadati</taxon>
        <taxon>Pseudomonadota</taxon>
        <taxon>Gammaproteobacteria</taxon>
        <taxon>Pasteurellales</taxon>
        <taxon>Pasteurellaceae</taxon>
        <taxon>Caviibacterium</taxon>
    </lineage>
</organism>
<dbReference type="OrthoDB" id="9806170at2"/>
<dbReference type="CDD" id="cd08645">
    <property type="entry name" value="FMT_core_GART"/>
    <property type="match status" value="1"/>
</dbReference>
<evidence type="ECO:0000259" key="7">
    <source>
        <dbReference type="Pfam" id="PF00551"/>
    </source>
</evidence>
<feature type="active site" description="Proton donor" evidence="6">
    <location>
        <position position="109"/>
    </location>
</feature>
<feature type="site" description="Raises pKa of active site His" evidence="6">
    <location>
        <position position="145"/>
    </location>
</feature>
<dbReference type="PANTHER" id="PTHR43369">
    <property type="entry name" value="PHOSPHORIBOSYLGLYCINAMIDE FORMYLTRANSFERASE"/>
    <property type="match status" value="1"/>
</dbReference>
<evidence type="ECO:0000256" key="5">
    <source>
        <dbReference type="ARBA" id="ARBA00047664"/>
    </source>
</evidence>
<dbReference type="AlphaFoldDB" id="A0A2M8RVM3"/>
<comment type="function">
    <text evidence="6">Catalyzes the transfer of a formyl group from 10-formyltetrahydrofolate to 5-phospho-ribosyl-glycinamide (GAR), producing 5-phospho-ribosyl-N-formylglycinamide (FGAR) and tetrahydrofolate.</text>
</comment>
<dbReference type="EC" id="2.1.2.2" evidence="6"/>
<dbReference type="HAMAP" id="MF_01930">
    <property type="entry name" value="PurN"/>
    <property type="match status" value="1"/>
</dbReference>
<dbReference type="InterPro" id="IPR004607">
    <property type="entry name" value="GART"/>
</dbReference>
<feature type="binding site" evidence="6">
    <location>
        <begin position="90"/>
        <end position="93"/>
    </location>
    <ligand>
        <name>(6R)-10-formyltetrahydrofolate</name>
        <dbReference type="ChEBI" id="CHEBI:195366"/>
    </ligand>
</feature>
<keyword evidence="3 6" id="KW-0658">Purine biosynthesis</keyword>
<evidence type="ECO:0000313" key="8">
    <source>
        <dbReference type="EMBL" id="PJG82937.1"/>
    </source>
</evidence>
<evidence type="ECO:0000256" key="1">
    <source>
        <dbReference type="ARBA" id="ARBA00005054"/>
    </source>
</evidence>
<dbReference type="InterPro" id="IPR001555">
    <property type="entry name" value="GART_AS"/>
</dbReference>
<dbReference type="InterPro" id="IPR036477">
    <property type="entry name" value="Formyl_transf_N_sf"/>
</dbReference>
<dbReference type="Gene3D" id="3.40.50.170">
    <property type="entry name" value="Formyl transferase, N-terminal domain"/>
    <property type="match status" value="1"/>
</dbReference>
<evidence type="ECO:0000256" key="3">
    <source>
        <dbReference type="ARBA" id="ARBA00022755"/>
    </source>
</evidence>
<keyword evidence="9" id="KW-1185">Reference proteome</keyword>
<comment type="pathway">
    <text evidence="1 6">Purine metabolism; IMP biosynthesis via de novo pathway; N(2)-formyl-N(1)-(5-phospho-D-ribosyl)glycinamide from N(1)-(5-phospho-D-ribosyl)glycinamide (10-formyl THF route): step 1/1.</text>
</comment>
<dbReference type="EMBL" id="PHGZ01000013">
    <property type="protein sequence ID" value="PJG82937.1"/>
    <property type="molecule type" value="Genomic_DNA"/>
</dbReference>
<comment type="similarity">
    <text evidence="4 6">Belongs to the GART family.</text>
</comment>
<feature type="domain" description="Formyl transferase N-terminal" evidence="7">
    <location>
        <begin position="2"/>
        <end position="182"/>
    </location>
</feature>
<dbReference type="RefSeq" id="WP_100296628.1">
    <property type="nucleotide sequence ID" value="NZ_PHGZ01000013.1"/>
</dbReference>
<name>A0A2M8RVM3_9PAST</name>
<comment type="catalytic activity">
    <reaction evidence="5 6">
        <text>N(1)-(5-phospho-beta-D-ribosyl)glycinamide + (6R)-10-formyltetrahydrofolate = N(2)-formyl-N(1)-(5-phospho-beta-D-ribosyl)glycinamide + (6S)-5,6,7,8-tetrahydrofolate + H(+)</text>
        <dbReference type="Rhea" id="RHEA:15053"/>
        <dbReference type="ChEBI" id="CHEBI:15378"/>
        <dbReference type="ChEBI" id="CHEBI:57453"/>
        <dbReference type="ChEBI" id="CHEBI:143788"/>
        <dbReference type="ChEBI" id="CHEBI:147286"/>
        <dbReference type="ChEBI" id="CHEBI:195366"/>
        <dbReference type="EC" id="2.1.2.2"/>
    </reaction>
</comment>
<reference evidence="8 9" key="1">
    <citation type="submission" date="2017-11" db="EMBL/GenBank/DDBJ databases">
        <title>Reclassification of Bisgaard taxon 5 as Caviibacterium pharyngocola gen. nov., sp. nov.</title>
        <authorList>
            <person name="Christensen H."/>
        </authorList>
    </citation>
    <scope>NUCLEOTIDE SEQUENCE [LARGE SCALE GENOMIC DNA]</scope>
    <source>
        <strain evidence="8 9">7_3</strain>
    </source>
</reference>
<dbReference type="GO" id="GO:0004644">
    <property type="term" value="F:phosphoribosylglycinamide formyltransferase activity"/>
    <property type="evidence" value="ECO:0007669"/>
    <property type="project" value="UniProtKB-UniRule"/>
</dbReference>
<sequence length="212" mass="23276">MKKIVVLISGQGLNLQAIIDACAGGFVPAQISAVISNKADAFGLQRAKSAGISTQVFLRRDYADNVAMDAAIGDYIQSLQADFIILAGYMKILTPAFIRRFEGRIVNVHPSLLPKYPGLDTYRRAMAAGETEHGTTVHFVNEEVDGGAVIVQAKVPIFPDDDVEDVEERVKAQEIQLYPLVIKWLAQDRLTCLDGRAYLDHQILPENGYATE</sequence>